<keyword evidence="3" id="KW-1185">Reference proteome</keyword>
<keyword evidence="1" id="KW-0472">Membrane</keyword>
<reference evidence="2 3" key="1">
    <citation type="submission" date="2017-06" db="EMBL/GenBank/DDBJ databases">
        <authorList>
            <person name="Kim H.J."/>
            <person name="Triplett B.A."/>
        </authorList>
    </citation>
    <scope>NUCLEOTIDE SEQUENCE [LARGE SCALE GENOMIC DNA]</scope>
    <source>
        <strain evidence="2 3">CGMCC 4.1858</strain>
    </source>
</reference>
<feature type="transmembrane region" description="Helical" evidence="1">
    <location>
        <begin position="20"/>
        <end position="44"/>
    </location>
</feature>
<dbReference type="Proteomes" id="UP000198280">
    <property type="component" value="Unassembled WGS sequence"/>
</dbReference>
<dbReference type="GO" id="GO:0018836">
    <property type="term" value="F:alkylmercury lyase activity"/>
    <property type="evidence" value="ECO:0007669"/>
    <property type="project" value="InterPro"/>
</dbReference>
<keyword evidence="1" id="KW-0812">Transmembrane</keyword>
<dbReference type="InterPro" id="IPR053717">
    <property type="entry name" value="MerB_lyase_sf"/>
</dbReference>
<keyword evidence="1" id="KW-1133">Transmembrane helix</keyword>
<keyword evidence="2" id="KW-0456">Lyase</keyword>
<dbReference type="SUPFAM" id="SSF160387">
    <property type="entry name" value="NosL/MerB-like"/>
    <property type="match status" value="1"/>
</dbReference>
<dbReference type="Pfam" id="PF03243">
    <property type="entry name" value="MerB"/>
    <property type="match status" value="1"/>
</dbReference>
<evidence type="ECO:0000313" key="2">
    <source>
        <dbReference type="EMBL" id="SNT59553.1"/>
    </source>
</evidence>
<protein>
    <submittedName>
        <fullName evidence="2">Alkylmercury lyase</fullName>
    </submittedName>
</protein>
<organism evidence="2 3">
    <name type="scientific">Actinacidiphila glaucinigra</name>
    <dbReference type="NCBI Taxonomy" id="235986"/>
    <lineage>
        <taxon>Bacteria</taxon>
        <taxon>Bacillati</taxon>
        <taxon>Actinomycetota</taxon>
        <taxon>Actinomycetes</taxon>
        <taxon>Kitasatosporales</taxon>
        <taxon>Streptomycetaceae</taxon>
        <taxon>Actinacidiphila</taxon>
    </lineage>
</organism>
<sequence length="375" mass="38483">MLAVRVLQRRVGKIPCAIPCGMGCTMPCIILCTGLTVCGVFLLVSGGFWMGGWFGFPCVGLFVGGCGVVAGGVQGLSLGWRGPWGGAALALGVGEAARWGMTGSPTVLLDGIDPFAVAGAAPSVSCRLYLGEDGTRDGAPSVASLREVLAAVGLAEASGEDCCEADVLDPIGRAGRGRLAPCERGLRVVHQAVLRHFAATGHAPDLDALEPAAATAGRSAADVLAELACEDFLTLDQDGQIRAAYPFSAVLTPHRVRIEGGADVWSMCAIDALGIPAMLAADAEIISSDPVTGEAVTVVSRGGRMAWQPASAVVFVGRRCCAGPAAEVCCDVLNFFTDNASAKAWAHEHPDVSGQIVSQARAQEIGQLSFGPLLR</sequence>
<name>A0A239NYM6_9ACTN</name>
<dbReference type="EMBL" id="FZOF01000056">
    <property type="protein sequence ID" value="SNT59553.1"/>
    <property type="molecule type" value="Genomic_DNA"/>
</dbReference>
<evidence type="ECO:0000313" key="3">
    <source>
        <dbReference type="Proteomes" id="UP000198280"/>
    </source>
</evidence>
<evidence type="ECO:0000256" key="1">
    <source>
        <dbReference type="SAM" id="Phobius"/>
    </source>
</evidence>
<accession>A0A239NYM6</accession>
<dbReference type="AlphaFoldDB" id="A0A239NYM6"/>
<dbReference type="InterPro" id="IPR004927">
    <property type="entry name" value="MerB"/>
</dbReference>
<feature type="transmembrane region" description="Helical" evidence="1">
    <location>
        <begin position="50"/>
        <end position="73"/>
    </location>
</feature>
<gene>
    <name evidence="2" type="ORF">SAMN05216252_15616</name>
</gene>
<proteinExistence type="predicted"/>
<dbReference type="Gene3D" id="3.30.450.410">
    <property type="match status" value="1"/>
</dbReference>